<feature type="compositionally biased region" description="Polar residues" evidence="1">
    <location>
        <begin position="1"/>
        <end position="15"/>
    </location>
</feature>
<evidence type="ECO:0000259" key="2">
    <source>
        <dbReference type="PROSITE" id="PS52006"/>
    </source>
</evidence>
<dbReference type="PANTHER" id="PTHR38165">
    <property type="match status" value="1"/>
</dbReference>
<reference evidence="3 4" key="1">
    <citation type="journal article" date="2016" name="Nat. Commun.">
        <title>Ectomycorrhizal ecology is imprinted in the genome of the dominant symbiotic fungus Cenococcum geophilum.</title>
        <authorList>
            <consortium name="DOE Joint Genome Institute"/>
            <person name="Peter M."/>
            <person name="Kohler A."/>
            <person name="Ohm R.A."/>
            <person name="Kuo A."/>
            <person name="Krutzmann J."/>
            <person name="Morin E."/>
            <person name="Arend M."/>
            <person name="Barry K.W."/>
            <person name="Binder M."/>
            <person name="Choi C."/>
            <person name="Clum A."/>
            <person name="Copeland A."/>
            <person name="Grisel N."/>
            <person name="Haridas S."/>
            <person name="Kipfer T."/>
            <person name="LaButti K."/>
            <person name="Lindquist E."/>
            <person name="Lipzen A."/>
            <person name="Maire R."/>
            <person name="Meier B."/>
            <person name="Mihaltcheva S."/>
            <person name="Molinier V."/>
            <person name="Murat C."/>
            <person name="Poggeler S."/>
            <person name="Quandt C.A."/>
            <person name="Sperisen C."/>
            <person name="Tritt A."/>
            <person name="Tisserant E."/>
            <person name="Crous P.W."/>
            <person name="Henrissat B."/>
            <person name="Nehls U."/>
            <person name="Egli S."/>
            <person name="Spatafora J.W."/>
            <person name="Grigoriev I.V."/>
            <person name="Martin F.M."/>
        </authorList>
    </citation>
    <scope>NUCLEOTIDE SEQUENCE [LARGE SCALE GENOMIC DNA]</scope>
    <source>
        <strain evidence="3 4">CBS 459.81</strain>
    </source>
</reference>
<name>A0A8E2DWI5_9PEZI</name>
<dbReference type="InterPro" id="IPR032477">
    <property type="entry name" value="Glyco_hydro_64"/>
</dbReference>
<evidence type="ECO:0000256" key="1">
    <source>
        <dbReference type="SAM" id="MobiDB-lite"/>
    </source>
</evidence>
<dbReference type="InterPro" id="IPR037398">
    <property type="entry name" value="Glyco_hydro_64_fam"/>
</dbReference>
<dbReference type="Proteomes" id="UP000250266">
    <property type="component" value="Unassembled WGS sequence"/>
</dbReference>
<protein>
    <submittedName>
        <fullName evidence="3">Glycoside hydrolase family 64 protein</fullName>
    </submittedName>
</protein>
<proteinExistence type="predicted"/>
<dbReference type="InterPro" id="IPR037176">
    <property type="entry name" value="Osmotin/thaumatin-like_sf"/>
</dbReference>
<dbReference type="Gene3D" id="2.60.110.10">
    <property type="entry name" value="Thaumatin"/>
    <property type="match status" value="1"/>
</dbReference>
<feature type="domain" description="GH64" evidence="2">
    <location>
        <begin position="26"/>
        <end position="333"/>
    </location>
</feature>
<evidence type="ECO:0000313" key="4">
    <source>
        <dbReference type="Proteomes" id="UP000250266"/>
    </source>
</evidence>
<dbReference type="PANTHER" id="PTHR38165:SF1">
    <property type="entry name" value="GLUCANASE B"/>
    <property type="match status" value="1"/>
</dbReference>
<gene>
    <name evidence="3" type="ORF">K432DRAFT_420862</name>
</gene>
<dbReference type="OrthoDB" id="10058186at2759"/>
<dbReference type="GO" id="GO:0016787">
    <property type="term" value="F:hydrolase activity"/>
    <property type="evidence" value="ECO:0007669"/>
    <property type="project" value="UniProtKB-KW"/>
</dbReference>
<keyword evidence="3" id="KW-0378">Hydrolase</keyword>
<dbReference type="Pfam" id="PF16483">
    <property type="entry name" value="Glyco_hydro_64"/>
    <property type="match status" value="1"/>
</dbReference>
<accession>A0A8E2DWI5</accession>
<dbReference type="AlphaFoldDB" id="A0A8E2DWI5"/>
<dbReference type="PROSITE" id="PS52006">
    <property type="entry name" value="GH64"/>
    <property type="match status" value="1"/>
</dbReference>
<dbReference type="Gene3D" id="3.30.920.50">
    <property type="entry name" value="Beta-1,3-glucanase, C-terminal domain"/>
    <property type="match status" value="1"/>
</dbReference>
<organism evidence="3 4">
    <name type="scientific">Lepidopterella palustris CBS 459.81</name>
    <dbReference type="NCBI Taxonomy" id="1314670"/>
    <lineage>
        <taxon>Eukaryota</taxon>
        <taxon>Fungi</taxon>
        <taxon>Dikarya</taxon>
        <taxon>Ascomycota</taxon>
        <taxon>Pezizomycotina</taxon>
        <taxon>Dothideomycetes</taxon>
        <taxon>Pleosporomycetidae</taxon>
        <taxon>Mytilinidiales</taxon>
        <taxon>Argynnaceae</taxon>
        <taxon>Lepidopterella</taxon>
    </lineage>
</organism>
<dbReference type="InterPro" id="IPR042517">
    <property type="entry name" value="Glyco_hydro_64_N_2"/>
</dbReference>
<evidence type="ECO:0000313" key="3">
    <source>
        <dbReference type="EMBL" id="OCK73081.1"/>
    </source>
</evidence>
<feature type="region of interest" description="Disordered" evidence="1">
    <location>
        <begin position="1"/>
        <end position="28"/>
    </location>
</feature>
<sequence>MSKNDLGANPSSNRLSAIPDANPSPPALAEHQVVRSGSQQVPAADSRTLNIALQNLAINHNNSPVLLQSKGRTSYYPQSPSSAGTPLSANCAIRLEAPIAGGKILSSINTPLTFLVNPGPALVKPNINISWTFCEFTYNDFQPFANISDVDFVSIPVSLTFTNNSGGGSQHVSTIPANGFTTACNHLRSQAAEDHQPWDQLIYSHNGQPIRALSPKNLVVNNRNAFTHYQAPYVQQVWSKFSGNNMHINCRTLDLDVAGNFSQPSGADIFSHNTGPFATGSNIKRNAVIPRPAAAFNRSTRLPCNHFPTGVGQNQSGAVMDGSPRLFTVAVEER</sequence>
<keyword evidence="4" id="KW-1185">Reference proteome</keyword>
<dbReference type="EMBL" id="KV745990">
    <property type="protein sequence ID" value="OCK73081.1"/>
    <property type="molecule type" value="Genomic_DNA"/>
</dbReference>